<evidence type="ECO:0000313" key="2">
    <source>
        <dbReference type="EMBL" id="EJU03792.1"/>
    </source>
</evidence>
<accession>M5GCC1</accession>
<dbReference type="SUPFAM" id="SSF50249">
    <property type="entry name" value="Nucleic acid-binding proteins"/>
    <property type="match status" value="2"/>
</dbReference>
<evidence type="ECO:0000313" key="3">
    <source>
        <dbReference type="Proteomes" id="UP000030653"/>
    </source>
</evidence>
<dbReference type="Pfam" id="PF08646">
    <property type="entry name" value="Rep_fac-A_C"/>
    <property type="match status" value="1"/>
</dbReference>
<dbReference type="Gene3D" id="2.40.50.140">
    <property type="entry name" value="Nucleic acid-binding proteins"/>
    <property type="match status" value="3"/>
</dbReference>
<dbReference type="InterPro" id="IPR012340">
    <property type="entry name" value="NA-bd_OB-fold"/>
</dbReference>
<dbReference type="EMBL" id="JH795859">
    <property type="protein sequence ID" value="EJU03792.1"/>
    <property type="molecule type" value="Genomic_DNA"/>
</dbReference>
<keyword evidence="3" id="KW-1185">Reference proteome</keyword>
<dbReference type="Proteomes" id="UP000030653">
    <property type="component" value="Unassembled WGS sequence"/>
</dbReference>
<protein>
    <recommendedName>
        <fullName evidence="1">Replication factor A C-terminal domain-containing protein</fullName>
    </recommendedName>
</protein>
<dbReference type="InterPro" id="IPR013955">
    <property type="entry name" value="Rep_factor-A_C"/>
</dbReference>
<dbReference type="AlphaFoldDB" id="M5GCC1"/>
<evidence type="ECO:0000259" key="1">
    <source>
        <dbReference type="Pfam" id="PF08646"/>
    </source>
</evidence>
<proteinExistence type="predicted"/>
<organism evidence="2 3">
    <name type="scientific">Dacryopinax primogenitus (strain DJM 731)</name>
    <name type="common">Brown rot fungus</name>
    <dbReference type="NCBI Taxonomy" id="1858805"/>
    <lineage>
        <taxon>Eukaryota</taxon>
        <taxon>Fungi</taxon>
        <taxon>Dikarya</taxon>
        <taxon>Basidiomycota</taxon>
        <taxon>Agaricomycotina</taxon>
        <taxon>Dacrymycetes</taxon>
        <taxon>Dacrymycetales</taxon>
        <taxon>Dacrymycetaceae</taxon>
        <taxon>Dacryopinax</taxon>
    </lineage>
</organism>
<dbReference type="RefSeq" id="XP_040630686.1">
    <property type="nucleotide sequence ID" value="XM_040771055.1"/>
</dbReference>
<dbReference type="HOGENOM" id="CLU_031807_0_0_1"/>
<gene>
    <name evidence="2" type="ORF">DACRYDRAFT_14798</name>
</gene>
<feature type="domain" description="Replication factor A C-terminal" evidence="1">
    <location>
        <begin position="448"/>
        <end position="548"/>
    </location>
</feature>
<name>M5GCC1_DACPD</name>
<sequence length="602" mass="66916">MAVPRLSTGCIEEMVTVSLASDTSPVILQLLECSKELNAEGNMFNLPYFILTLLDGASFVTKVVLHSSVVPRLHNEEIEVYNIITLTLYESWANIVSDWQAGHCSLGYVTAPYKFHYVWPLLPQAVPPPLTTQITMISVGVVPPDFVAPMLPVLPPPPVPIPTQVNCLLPINCKCTKLVRITRIRHKDKGTINVLCHNLMGEIDLVVCHPVCAKFANVEVGKWFKNTAVHSMHPSLTSTTSRVTSLRSLMMGQSQNFILTSAELSKSPNCQIRNVPCIIANTSNVMHRKALRQASYSEGNQGYTAGAQTTRVDMWLLDNTGCCIHLVAFDKYWLQFDGKDGKLALLKNICINKHHSLSLKTVSDYTKIFWNPASIPGYAAMVTWLCILRTFGWDFAKDDPVQWHLLSAACSADGAASLASRHQITLPLLLTITEVCTWHLDEGEIPQMFRIQGRININKEKSITYAGCATLHCNTKATTPAEGLHGIFDCETCDQNYMAPVAKYCLYFTIVDDKGQTQHPTAFDTAVTGMLNIDASMMSMLYTDVRGYQPIHACNLTQAAEAHYVFTVQASTRASGFWKGHKQWIVTETQKIGHTYDINDEE</sequence>
<dbReference type="STRING" id="1858805.M5GCC1"/>
<dbReference type="GeneID" id="63686117"/>
<reference evidence="2 3" key="1">
    <citation type="journal article" date="2012" name="Science">
        <title>The Paleozoic origin of enzymatic lignin decomposition reconstructed from 31 fungal genomes.</title>
        <authorList>
            <person name="Floudas D."/>
            <person name="Binder M."/>
            <person name="Riley R."/>
            <person name="Barry K."/>
            <person name="Blanchette R.A."/>
            <person name="Henrissat B."/>
            <person name="Martinez A.T."/>
            <person name="Otillar R."/>
            <person name="Spatafora J.W."/>
            <person name="Yadav J.S."/>
            <person name="Aerts A."/>
            <person name="Benoit I."/>
            <person name="Boyd A."/>
            <person name="Carlson A."/>
            <person name="Copeland A."/>
            <person name="Coutinho P.M."/>
            <person name="de Vries R.P."/>
            <person name="Ferreira P."/>
            <person name="Findley K."/>
            <person name="Foster B."/>
            <person name="Gaskell J."/>
            <person name="Glotzer D."/>
            <person name="Gorecki P."/>
            <person name="Heitman J."/>
            <person name="Hesse C."/>
            <person name="Hori C."/>
            <person name="Igarashi K."/>
            <person name="Jurgens J.A."/>
            <person name="Kallen N."/>
            <person name="Kersten P."/>
            <person name="Kohler A."/>
            <person name="Kuees U."/>
            <person name="Kumar T.K.A."/>
            <person name="Kuo A."/>
            <person name="LaButti K."/>
            <person name="Larrondo L.F."/>
            <person name="Lindquist E."/>
            <person name="Ling A."/>
            <person name="Lombard V."/>
            <person name="Lucas S."/>
            <person name="Lundell T."/>
            <person name="Martin R."/>
            <person name="McLaughlin D.J."/>
            <person name="Morgenstern I."/>
            <person name="Morin E."/>
            <person name="Murat C."/>
            <person name="Nagy L.G."/>
            <person name="Nolan M."/>
            <person name="Ohm R.A."/>
            <person name="Patyshakuliyeva A."/>
            <person name="Rokas A."/>
            <person name="Ruiz-Duenas F.J."/>
            <person name="Sabat G."/>
            <person name="Salamov A."/>
            <person name="Samejima M."/>
            <person name="Schmutz J."/>
            <person name="Slot J.C."/>
            <person name="St John F."/>
            <person name="Stenlid J."/>
            <person name="Sun H."/>
            <person name="Sun S."/>
            <person name="Syed K."/>
            <person name="Tsang A."/>
            <person name="Wiebenga A."/>
            <person name="Young D."/>
            <person name="Pisabarro A."/>
            <person name="Eastwood D.C."/>
            <person name="Martin F."/>
            <person name="Cullen D."/>
            <person name="Grigoriev I.V."/>
            <person name="Hibbett D.S."/>
        </authorList>
    </citation>
    <scope>NUCLEOTIDE SEQUENCE [LARGE SCALE GENOMIC DNA]</scope>
    <source>
        <strain evidence="2 3">DJM-731 SS1</strain>
    </source>
</reference>